<proteinExistence type="predicted"/>
<comment type="caution">
    <text evidence="1">The sequence shown here is derived from an EMBL/GenBank/DDBJ whole genome shotgun (WGS) entry which is preliminary data.</text>
</comment>
<dbReference type="Pfam" id="PF08922">
    <property type="entry name" value="DUF1905"/>
    <property type="match status" value="1"/>
</dbReference>
<keyword evidence="2" id="KW-1185">Reference proteome</keyword>
<dbReference type="InterPro" id="IPR037079">
    <property type="entry name" value="AF2212/PG0164-like_sf"/>
</dbReference>
<dbReference type="Gene3D" id="2.40.30.100">
    <property type="entry name" value="AF2212/PG0164-like"/>
    <property type="match status" value="1"/>
</dbReference>
<protein>
    <recommendedName>
        <fullName evidence="3">DUF1905 domain-containing protein</fullName>
    </recommendedName>
</protein>
<dbReference type="RefSeq" id="WP_130780331.1">
    <property type="nucleotide sequence ID" value="NZ_BIMR01000041.1"/>
</dbReference>
<evidence type="ECO:0000313" key="1">
    <source>
        <dbReference type="EMBL" id="GCE75735.1"/>
    </source>
</evidence>
<dbReference type="InterPro" id="IPR015018">
    <property type="entry name" value="DUF1905"/>
</dbReference>
<gene>
    <name evidence="1" type="ORF">CBZ_07910</name>
</gene>
<dbReference type="Pfam" id="PF13376">
    <property type="entry name" value="OmdA"/>
    <property type="match status" value="1"/>
</dbReference>
<sequence length="146" mass="15993">MRFRTQVEPNEPMRGLEVPPDVVRALDGGARPRVTVTLHGHTWSTRIAIMRGRHLIGLSNAHRSATGVAVGDEVEVDVELDTAPVVVEEPDDLVAALAAEPAARAAYERLTVSQRRQHVRTVEGAKTPETRRRRIAALVETLVARA</sequence>
<dbReference type="Proteomes" id="UP000289954">
    <property type="component" value="Unassembled WGS sequence"/>
</dbReference>
<accession>A0A402DNN1</accession>
<dbReference type="OrthoDB" id="2604865at2"/>
<dbReference type="EMBL" id="BIMR01000041">
    <property type="protein sequence ID" value="GCE75735.1"/>
    <property type="molecule type" value="Genomic_DNA"/>
</dbReference>
<reference evidence="1 2" key="1">
    <citation type="submission" date="2019-01" db="EMBL/GenBank/DDBJ databases">
        <title>Draft genome sequence of Cellulomonas takizawaensis strain TKZ-21.</title>
        <authorList>
            <person name="Yamamura H."/>
            <person name="Hayashi T."/>
            <person name="Hamada M."/>
            <person name="Serisawa Y."/>
            <person name="Matsuyama K."/>
            <person name="Nakagawa Y."/>
            <person name="Otoguro M."/>
            <person name="Yanagida F."/>
            <person name="Hayakawa M."/>
        </authorList>
    </citation>
    <scope>NUCLEOTIDE SEQUENCE [LARGE SCALE GENOMIC DNA]</scope>
    <source>
        <strain evidence="1 2">NBRC12680</strain>
    </source>
</reference>
<evidence type="ECO:0008006" key="3">
    <source>
        <dbReference type="Google" id="ProtNLM"/>
    </source>
</evidence>
<dbReference type="SUPFAM" id="SSF141694">
    <property type="entry name" value="AF2212/PG0164-like"/>
    <property type="match status" value="1"/>
</dbReference>
<name>A0A402DNN1_9CELL</name>
<organism evidence="1 2">
    <name type="scientific">Cellulomonas biazotea</name>
    <dbReference type="NCBI Taxonomy" id="1709"/>
    <lineage>
        <taxon>Bacteria</taxon>
        <taxon>Bacillati</taxon>
        <taxon>Actinomycetota</taxon>
        <taxon>Actinomycetes</taxon>
        <taxon>Micrococcales</taxon>
        <taxon>Cellulomonadaceae</taxon>
        <taxon>Cellulomonas</taxon>
    </lineage>
</organism>
<evidence type="ECO:0000313" key="2">
    <source>
        <dbReference type="Proteomes" id="UP000289954"/>
    </source>
</evidence>
<dbReference type="AlphaFoldDB" id="A0A402DNN1"/>